<proteinExistence type="predicted"/>
<organism evidence="3 4">
    <name type="scientific">Apilactobacillus xinyiensis</name>
    <dbReference type="NCBI Taxonomy" id="2841032"/>
    <lineage>
        <taxon>Bacteria</taxon>
        <taxon>Bacillati</taxon>
        <taxon>Bacillota</taxon>
        <taxon>Bacilli</taxon>
        <taxon>Lactobacillales</taxon>
        <taxon>Lactobacillaceae</taxon>
        <taxon>Apilactobacillus</taxon>
    </lineage>
</organism>
<name>A0ABT0I205_9LACO</name>
<keyword evidence="2" id="KW-1133">Transmembrane helix</keyword>
<feature type="region of interest" description="Disordered" evidence="1">
    <location>
        <begin position="1"/>
        <end position="53"/>
    </location>
</feature>
<evidence type="ECO:0000256" key="1">
    <source>
        <dbReference type="SAM" id="MobiDB-lite"/>
    </source>
</evidence>
<evidence type="ECO:0000313" key="4">
    <source>
        <dbReference type="Proteomes" id="UP001522905"/>
    </source>
</evidence>
<gene>
    <name evidence="3" type="ORF">LNP07_04350</name>
</gene>
<feature type="compositionally biased region" description="Basic and acidic residues" evidence="1">
    <location>
        <begin position="1"/>
        <end position="16"/>
    </location>
</feature>
<dbReference type="RefSeq" id="WP_220728208.1">
    <property type="nucleotide sequence ID" value="NZ_BPLL01000002.1"/>
</dbReference>
<comment type="caution">
    <text evidence="3">The sequence shown here is derived from an EMBL/GenBank/DDBJ whole genome shotgun (WGS) entry which is preliminary data.</text>
</comment>
<feature type="compositionally biased region" description="Polar residues" evidence="1">
    <location>
        <begin position="17"/>
        <end position="29"/>
    </location>
</feature>
<dbReference type="EMBL" id="JAJIAO010000003">
    <property type="protein sequence ID" value="MCK8624741.1"/>
    <property type="molecule type" value="Genomic_DNA"/>
</dbReference>
<keyword evidence="2" id="KW-0472">Membrane</keyword>
<reference evidence="3 4" key="1">
    <citation type="submission" date="2021-11" db="EMBL/GenBank/DDBJ databases">
        <title>Comparative genomics of bee honey and flower isolates.</title>
        <authorList>
            <person name="Bechtner J.D."/>
            <person name="Gallus M.K."/>
            <person name="Ehrmann M."/>
        </authorList>
    </citation>
    <scope>NUCLEOTIDE SEQUENCE [LARGE SCALE GENOMIC DNA]</scope>
    <source>
        <strain evidence="3 4">M161</strain>
    </source>
</reference>
<accession>A0ABT0I205</accession>
<evidence type="ECO:0000313" key="3">
    <source>
        <dbReference type="EMBL" id="MCK8624741.1"/>
    </source>
</evidence>
<protein>
    <submittedName>
        <fullName evidence="3">Uncharacterized protein</fullName>
    </submittedName>
</protein>
<dbReference type="Proteomes" id="UP001522905">
    <property type="component" value="Unassembled WGS sequence"/>
</dbReference>
<sequence>MNNNENHERLTRKQYREQQQNSKNNFSESTENDLDDNNINLEMDQERKSSRHDRISKKLNWIILYLCMGIVIVFLILFFFNP</sequence>
<evidence type="ECO:0000256" key="2">
    <source>
        <dbReference type="SAM" id="Phobius"/>
    </source>
</evidence>
<keyword evidence="4" id="KW-1185">Reference proteome</keyword>
<keyword evidence="2" id="KW-0812">Transmembrane</keyword>
<feature type="transmembrane region" description="Helical" evidence="2">
    <location>
        <begin position="59"/>
        <end position="80"/>
    </location>
</feature>